<dbReference type="Gene3D" id="1.10.10.10">
    <property type="entry name" value="Winged helix-like DNA-binding domain superfamily/Winged helix DNA-binding domain"/>
    <property type="match status" value="1"/>
</dbReference>
<organism evidence="6 7">
    <name type="scientific">Bradyrhizobium yuanmingense</name>
    <dbReference type="NCBI Taxonomy" id="108015"/>
    <lineage>
        <taxon>Bacteria</taxon>
        <taxon>Pseudomonadati</taxon>
        <taxon>Pseudomonadota</taxon>
        <taxon>Alphaproteobacteria</taxon>
        <taxon>Hyphomicrobiales</taxon>
        <taxon>Nitrobacteraceae</taxon>
        <taxon>Bradyrhizobium</taxon>
    </lineage>
</organism>
<feature type="domain" description="IclR-ED" evidence="5">
    <location>
        <begin position="127"/>
        <end position="310"/>
    </location>
</feature>
<dbReference type="InterPro" id="IPR036388">
    <property type="entry name" value="WH-like_DNA-bd_sf"/>
</dbReference>
<dbReference type="SMART" id="SM00346">
    <property type="entry name" value="HTH_ICLR"/>
    <property type="match status" value="1"/>
</dbReference>
<evidence type="ECO:0000313" key="7">
    <source>
        <dbReference type="Proteomes" id="UP001565474"/>
    </source>
</evidence>
<dbReference type="InterPro" id="IPR014757">
    <property type="entry name" value="Tscrpt_reg_IclR_C"/>
</dbReference>
<reference evidence="6 7" key="1">
    <citation type="submission" date="2024-07" db="EMBL/GenBank/DDBJ databases">
        <title>Genomic Encyclopedia of Type Strains, Phase V (KMG-V): Genome sequencing to study the core and pangenomes of soil and plant-associated prokaryotes.</title>
        <authorList>
            <person name="Whitman W."/>
        </authorList>
    </citation>
    <scope>NUCLEOTIDE SEQUENCE [LARGE SCALE GENOMIC DNA]</scope>
    <source>
        <strain evidence="6 7">USDA 222</strain>
    </source>
</reference>
<comment type="caution">
    <text evidence="6">The sequence shown here is derived from an EMBL/GenBank/DDBJ whole genome shotgun (WGS) entry which is preliminary data.</text>
</comment>
<dbReference type="PROSITE" id="PS51078">
    <property type="entry name" value="ICLR_ED"/>
    <property type="match status" value="1"/>
</dbReference>
<dbReference type="InterPro" id="IPR050707">
    <property type="entry name" value="HTH_MetabolicPath_Reg"/>
</dbReference>
<dbReference type="Proteomes" id="UP001565474">
    <property type="component" value="Unassembled WGS sequence"/>
</dbReference>
<dbReference type="EMBL" id="JBGBZN010000002">
    <property type="protein sequence ID" value="MEY9472524.1"/>
    <property type="molecule type" value="Genomic_DNA"/>
</dbReference>
<keyword evidence="3" id="KW-0804">Transcription</keyword>
<accession>A0ABV4GMK7</accession>
<dbReference type="PANTHER" id="PTHR30136">
    <property type="entry name" value="HELIX-TURN-HELIX TRANSCRIPTIONAL REGULATOR, ICLR FAMILY"/>
    <property type="match status" value="1"/>
</dbReference>
<dbReference type="InterPro" id="IPR005471">
    <property type="entry name" value="Tscrpt_reg_IclR_N"/>
</dbReference>
<evidence type="ECO:0000259" key="5">
    <source>
        <dbReference type="PROSITE" id="PS51078"/>
    </source>
</evidence>
<name>A0ABV4GMK7_9BRAD</name>
<keyword evidence="2 6" id="KW-0238">DNA-binding</keyword>
<keyword evidence="7" id="KW-1185">Reference proteome</keyword>
<proteinExistence type="predicted"/>
<evidence type="ECO:0000256" key="3">
    <source>
        <dbReference type="ARBA" id="ARBA00023163"/>
    </source>
</evidence>
<gene>
    <name evidence="6" type="ORF">ABH992_004923</name>
</gene>
<dbReference type="SUPFAM" id="SSF55781">
    <property type="entry name" value="GAF domain-like"/>
    <property type="match status" value="1"/>
</dbReference>
<dbReference type="InterPro" id="IPR036390">
    <property type="entry name" value="WH_DNA-bd_sf"/>
</dbReference>
<dbReference type="PANTHER" id="PTHR30136:SF33">
    <property type="entry name" value="TRANSCRIPTIONAL REGULATORY PROTEIN"/>
    <property type="match status" value="1"/>
</dbReference>
<evidence type="ECO:0000256" key="2">
    <source>
        <dbReference type="ARBA" id="ARBA00023125"/>
    </source>
</evidence>
<feature type="domain" description="HTH iclR-type" evidence="4">
    <location>
        <begin position="64"/>
        <end position="126"/>
    </location>
</feature>
<evidence type="ECO:0000259" key="4">
    <source>
        <dbReference type="PROSITE" id="PS51077"/>
    </source>
</evidence>
<dbReference type="PROSITE" id="PS51077">
    <property type="entry name" value="HTH_ICLR"/>
    <property type="match status" value="1"/>
</dbReference>
<evidence type="ECO:0000313" key="6">
    <source>
        <dbReference type="EMBL" id="MEY9472524.1"/>
    </source>
</evidence>
<dbReference type="Pfam" id="PF01614">
    <property type="entry name" value="IclR_C"/>
    <property type="match status" value="1"/>
</dbReference>
<dbReference type="SUPFAM" id="SSF46785">
    <property type="entry name" value="Winged helix' DNA-binding domain"/>
    <property type="match status" value="1"/>
</dbReference>
<sequence length="337" mass="36858">MTTSLTVSLLGGDLLLFDFALRNLIPHLDGRVILKHGRCQRLRARSRSGMKRTGKKTATDRNFVVALSRGLEVLRAFQPNDGLLGNQEIASRTNLPKPTVSRLTYTLTKLGYLTPVPRFEKYQLAPAAMSLGYAALANLGVRHLSEPFREEVMRATGGAVAVGGRDRHSMIYFGQSRGSETVGVQLDVGSRVPIATSAMGRAYFWALDDEGRAEVSRILREHYGSRWPKMREGLERSGETVAKYGFAISVGDWHDDIGAAGVALKLNDGTGPYAFNCGAPAFRFTEERLINDIGPRLLAMVRNIEAALGGLMPHSKKDISKKLKSGGKVARVAEGFR</sequence>
<dbReference type="InterPro" id="IPR029016">
    <property type="entry name" value="GAF-like_dom_sf"/>
</dbReference>
<keyword evidence="1" id="KW-0805">Transcription regulation</keyword>
<dbReference type="Gene3D" id="3.30.450.40">
    <property type="match status" value="1"/>
</dbReference>
<dbReference type="Pfam" id="PF09339">
    <property type="entry name" value="HTH_IclR"/>
    <property type="match status" value="1"/>
</dbReference>
<dbReference type="GO" id="GO:0003677">
    <property type="term" value="F:DNA binding"/>
    <property type="evidence" value="ECO:0007669"/>
    <property type="project" value="UniProtKB-KW"/>
</dbReference>
<protein>
    <submittedName>
        <fullName evidence="6">DNA-binding IclR family transcriptional regulator</fullName>
    </submittedName>
</protein>
<evidence type="ECO:0000256" key="1">
    <source>
        <dbReference type="ARBA" id="ARBA00023015"/>
    </source>
</evidence>